<evidence type="ECO:0000313" key="2">
    <source>
        <dbReference type="Proteomes" id="UP000034329"/>
    </source>
</evidence>
<reference evidence="1 2" key="1">
    <citation type="journal article" date="2015" name="Nature">
        <title>rRNA introns, odd ribosomes, and small enigmatic genomes across a large radiation of phyla.</title>
        <authorList>
            <person name="Brown C.T."/>
            <person name="Hug L.A."/>
            <person name="Thomas B.C."/>
            <person name="Sharon I."/>
            <person name="Castelle C.J."/>
            <person name="Singh A."/>
            <person name="Wilkins M.J."/>
            <person name="Williams K.H."/>
            <person name="Banfield J.F."/>
        </authorList>
    </citation>
    <scope>NUCLEOTIDE SEQUENCE [LARGE SCALE GENOMIC DNA]</scope>
</reference>
<gene>
    <name evidence="1" type="ORF">UX13_C0015G0016</name>
</gene>
<comment type="caution">
    <text evidence="1">The sequence shown here is derived from an EMBL/GenBank/DDBJ whole genome shotgun (WGS) entry which is preliminary data.</text>
</comment>
<dbReference type="Proteomes" id="UP000034329">
    <property type="component" value="Unassembled WGS sequence"/>
</dbReference>
<dbReference type="AlphaFoldDB" id="A0A0G1MQB7"/>
<dbReference type="InterPro" id="IPR029058">
    <property type="entry name" value="AB_hydrolase_fold"/>
</dbReference>
<proteinExistence type="predicted"/>
<dbReference type="Gene3D" id="3.40.50.1820">
    <property type="entry name" value="alpha/beta hydrolase"/>
    <property type="match status" value="1"/>
</dbReference>
<accession>A0A0G1MQB7</accession>
<sequence length="176" mass="20430">MYNGSMVTVILPGYSSKNKDWAMEAAREVKMDHEVRPILWDHWQDPDKKFDAKEKADDVVDILLDERVNIIAKSIGTLVASYMIEKITERIDKVVFCGIPLNGLTEDKKQDMRNALKSFPHDKIICFQNQEDPQGSFDAVKKFISEVSPDIKVVSKPREDHEYPYYPEFQVFLKNF</sequence>
<evidence type="ECO:0000313" key="1">
    <source>
        <dbReference type="EMBL" id="KKU10307.1"/>
    </source>
</evidence>
<organism evidence="1 2">
    <name type="scientific">Candidatus Woesebacteria bacterium GW2011_GWB1_45_5</name>
    <dbReference type="NCBI Taxonomy" id="1618581"/>
    <lineage>
        <taxon>Bacteria</taxon>
        <taxon>Candidatus Woeseibacteriota</taxon>
    </lineage>
</organism>
<protein>
    <submittedName>
        <fullName evidence="1">Uncharacterized protein</fullName>
    </submittedName>
</protein>
<name>A0A0G1MQB7_9BACT</name>
<dbReference type="EMBL" id="LCLA01000015">
    <property type="protein sequence ID" value="KKU10307.1"/>
    <property type="molecule type" value="Genomic_DNA"/>
</dbReference>
<dbReference type="SUPFAM" id="SSF53474">
    <property type="entry name" value="alpha/beta-Hydrolases"/>
    <property type="match status" value="1"/>
</dbReference>